<protein>
    <submittedName>
        <fullName evidence="1">Uncharacterized protein</fullName>
    </submittedName>
</protein>
<dbReference type="AlphaFoldDB" id="A0A0E9Q6D9"/>
<name>A0A0E9Q6D9_ANGAN</name>
<accession>A0A0E9Q6D9</accession>
<dbReference type="EMBL" id="GBXM01096288">
    <property type="protein sequence ID" value="JAH12289.1"/>
    <property type="molecule type" value="Transcribed_RNA"/>
</dbReference>
<reference evidence="1" key="1">
    <citation type="submission" date="2014-11" db="EMBL/GenBank/DDBJ databases">
        <authorList>
            <person name="Amaro Gonzalez C."/>
        </authorList>
    </citation>
    <scope>NUCLEOTIDE SEQUENCE</scope>
</reference>
<proteinExistence type="predicted"/>
<reference evidence="1" key="2">
    <citation type="journal article" date="2015" name="Fish Shellfish Immunol.">
        <title>Early steps in the European eel (Anguilla anguilla)-Vibrio vulnificus interaction in the gills: Role of the RtxA13 toxin.</title>
        <authorList>
            <person name="Callol A."/>
            <person name="Pajuelo D."/>
            <person name="Ebbesson L."/>
            <person name="Teles M."/>
            <person name="MacKenzie S."/>
            <person name="Amaro C."/>
        </authorList>
    </citation>
    <scope>NUCLEOTIDE SEQUENCE</scope>
</reference>
<evidence type="ECO:0000313" key="1">
    <source>
        <dbReference type="EMBL" id="JAH12289.1"/>
    </source>
</evidence>
<sequence>MAKDTCHSNFDHPLIDKIKKPSQLQKLWRSSLTTNCSDL</sequence>
<organism evidence="1">
    <name type="scientific">Anguilla anguilla</name>
    <name type="common">European freshwater eel</name>
    <name type="synonym">Muraena anguilla</name>
    <dbReference type="NCBI Taxonomy" id="7936"/>
    <lineage>
        <taxon>Eukaryota</taxon>
        <taxon>Metazoa</taxon>
        <taxon>Chordata</taxon>
        <taxon>Craniata</taxon>
        <taxon>Vertebrata</taxon>
        <taxon>Euteleostomi</taxon>
        <taxon>Actinopterygii</taxon>
        <taxon>Neopterygii</taxon>
        <taxon>Teleostei</taxon>
        <taxon>Anguilliformes</taxon>
        <taxon>Anguillidae</taxon>
        <taxon>Anguilla</taxon>
    </lineage>
</organism>